<organism evidence="1 2">
    <name type="scientific">Aspergillus versicolor CBS 583.65</name>
    <dbReference type="NCBI Taxonomy" id="1036611"/>
    <lineage>
        <taxon>Eukaryota</taxon>
        <taxon>Fungi</taxon>
        <taxon>Dikarya</taxon>
        <taxon>Ascomycota</taxon>
        <taxon>Pezizomycotina</taxon>
        <taxon>Eurotiomycetes</taxon>
        <taxon>Eurotiomycetidae</taxon>
        <taxon>Eurotiales</taxon>
        <taxon>Aspergillaceae</taxon>
        <taxon>Aspergillus</taxon>
        <taxon>Aspergillus subgen. Nidulantes</taxon>
    </lineage>
</organism>
<sequence>MVPAQIQQSLNTYEATDSAMRNRVRKFASGVRKTEQPLGRVNELLASAAARMGAVGEER</sequence>
<keyword evidence="2" id="KW-1185">Reference proteome</keyword>
<dbReference type="RefSeq" id="XP_040671239.1">
    <property type="nucleotide sequence ID" value="XM_040813180.1"/>
</dbReference>
<evidence type="ECO:0000313" key="1">
    <source>
        <dbReference type="EMBL" id="OJJ05477.1"/>
    </source>
</evidence>
<dbReference type="OrthoDB" id="2423195at2759"/>
<name>A0A1L9PVC6_ASPVE</name>
<dbReference type="GeneID" id="63728691"/>
<protein>
    <submittedName>
        <fullName evidence="1">Uncharacterized protein</fullName>
    </submittedName>
</protein>
<dbReference type="VEuPathDB" id="FungiDB:ASPVEDRAFT_44990"/>
<dbReference type="EMBL" id="KV878133">
    <property type="protein sequence ID" value="OJJ05477.1"/>
    <property type="molecule type" value="Genomic_DNA"/>
</dbReference>
<dbReference type="Proteomes" id="UP000184073">
    <property type="component" value="Unassembled WGS sequence"/>
</dbReference>
<accession>A0A1L9PVC6</accession>
<proteinExistence type="predicted"/>
<dbReference type="AlphaFoldDB" id="A0A1L9PVC6"/>
<evidence type="ECO:0000313" key="2">
    <source>
        <dbReference type="Proteomes" id="UP000184073"/>
    </source>
</evidence>
<reference evidence="2" key="1">
    <citation type="journal article" date="2017" name="Genome Biol.">
        <title>Comparative genomics reveals high biological diversity and specific adaptations in the industrially and medically important fungal genus Aspergillus.</title>
        <authorList>
            <person name="de Vries R.P."/>
            <person name="Riley R."/>
            <person name="Wiebenga A."/>
            <person name="Aguilar-Osorio G."/>
            <person name="Amillis S."/>
            <person name="Uchima C.A."/>
            <person name="Anderluh G."/>
            <person name="Asadollahi M."/>
            <person name="Askin M."/>
            <person name="Barry K."/>
            <person name="Battaglia E."/>
            <person name="Bayram O."/>
            <person name="Benocci T."/>
            <person name="Braus-Stromeyer S.A."/>
            <person name="Caldana C."/>
            <person name="Canovas D."/>
            <person name="Cerqueira G.C."/>
            <person name="Chen F."/>
            <person name="Chen W."/>
            <person name="Choi C."/>
            <person name="Clum A."/>
            <person name="Dos Santos R.A."/>
            <person name="Damasio A.R."/>
            <person name="Diallinas G."/>
            <person name="Emri T."/>
            <person name="Fekete E."/>
            <person name="Flipphi M."/>
            <person name="Freyberg S."/>
            <person name="Gallo A."/>
            <person name="Gournas C."/>
            <person name="Habgood R."/>
            <person name="Hainaut M."/>
            <person name="Harispe M.L."/>
            <person name="Henrissat B."/>
            <person name="Hilden K.S."/>
            <person name="Hope R."/>
            <person name="Hossain A."/>
            <person name="Karabika E."/>
            <person name="Karaffa L."/>
            <person name="Karanyi Z."/>
            <person name="Krasevec N."/>
            <person name="Kuo A."/>
            <person name="Kusch H."/>
            <person name="LaButti K."/>
            <person name="Lagendijk E.L."/>
            <person name="Lapidus A."/>
            <person name="Levasseur A."/>
            <person name="Lindquist E."/>
            <person name="Lipzen A."/>
            <person name="Logrieco A.F."/>
            <person name="MacCabe A."/>
            <person name="Maekelae M.R."/>
            <person name="Malavazi I."/>
            <person name="Melin P."/>
            <person name="Meyer V."/>
            <person name="Mielnichuk N."/>
            <person name="Miskei M."/>
            <person name="Molnar A.P."/>
            <person name="Mule G."/>
            <person name="Ngan C.Y."/>
            <person name="Orejas M."/>
            <person name="Orosz E."/>
            <person name="Ouedraogo J.P."/>
            <person name="Overkamp K.M."/>
            <person name="Park H.-S."/>
            <person name="Perrone G."/>
            <person name="Piumi F."/>
            <person name="Punt P.J."/>
            <person name="Ram A.F."/>
            <person name="Ramon A."/>
            <person name="Rauscher S."/>
            <person name="Record E."/>
            <person name="Riano-Pachon D.M."/>
            <person name="Robert V."/>
            <person name="Roehrig J."/>
            <person name="Ruller R."/>
            <person name="Salamov A."/>
            <person name="Salih N.S."/>
            <person name="Samson R.A."/>
            <person name="Sandor E."/>
            <person name="Sanguinetti M."/>
            <person name="Schuetze T."/>
            <person name="Sepcic K."/>
            <person name="Shelest E."/>
            <person name="Sherlock G."/>
            <person name="Sophianopoulou V."/>
            <person name="Squina F.M."/>
            <person name="Sun H."/>
            <person name="Susca A."/>
            <person name="Todd R.B."/>
            <person name="Tsang A."/>
            <person name="Unkles S.E."/>
            <person name="van de Wiele N."/>
            <person name="van Rossen-Uffink D."/>
            <person name="Oliveira J.V."/>
            <person name="Vesth T.C."/>
            <person name="Visser J."/>
            <person name="Yu J.-H."/>
            <person name="Zhou M."/>
            <person name="Andersen M.R."/>
            <person name="Archer D.B."/>
            <person name="Baker S.E."/>
            <person name="Benoit I."/>
            <person name="Brakhage A.A."/>
            <person name="Braus G.H."/>
            <person name="Fischer R."/>
            <person name="Frisvad J.C."/>
            <person name="Goldman G.H."/>
            <person name="Houbraken J."/>
            <person name="Oakley B."/>
            <person name="Pocsi I."/>
            <person name="Scazzocchio C."/>
            <person name="Seiboth B."/>
            <person name="vanKuyk P.A."/>
            <person name="Wortman J."/>
            <person name="Dyer P.S."/>
            <person name="Grigoriev I.V."/>
        </authorList>
    </citation>
    <scope>NUCLEOTIDE SEQUENCE [LARGE SCALE GENOMIC DNA]</scope>
    <source>
        <strain evidence="2">CBS 583.65</strain>
    </source>
</reference>
<gene>
    <name evidence="1" type="ORF">ASPVEDRAFT_44990</name>
</gene>